<keyword evidence="3" id="KW-1185">Reference proteome</keyword>
<sequence length="171" mass="19644">MKGKWYKKIIWTLIGILALFFLFAIWYKYEYSMEAVEPYTVYTETLEEKLIIATQGSEFKNALVNRIIDHYKNDSVFIRVIDVSGLPQINTSHYSAILILHTWEYDKPPEVVARFITENEKDMDKFVVFSTSGEGDKRIQGVDGLAGESVLADVSVHSGQIIKKLESLLDR</sequence>
<feature type="transmembrane region" description="Helical" evidence="1">
    <location>
        <begin position="9"/>
        <end position="27"/>
    </location>
</feature>
<dbReference type="RefSeq" id="WP_161436767.1">
    <property type="nucleotide sequence ID" value="NZ_WXYO01000007.1"/>
</dbReference>
<comment type="caution">
    <text evidence="2">The sequence shown here is derived from an EMBL/GenBank/DDBJ whole genome shotgun (WGS) entry which is preliminary data.</text>
</comment>
<dbReference type="EMBL" id="WXYO01000007">
    <property type="protein sequence ID" value="NAS13741.1"/>
    <property type="molecule type" value="Genomic_DNA"/>
</dbReference>
<organism evidence="2 3">
    <name type="scientific">Poritiphilus flavus</name>
    <dbReference type="NCBI Taxonomy" id="2697053"/>
    <lineage>
        <taxon>Bacteria</taxon>
        <taxon>Pseudomonadati</taxon>
        <taxon>Bacteroidota</taxon>
        <taxon>Flavobacteriia</taxon>
        <taxon>Flavobacteriales</taxon>
        <taxon>Flavobacteriaceae</taxon>
        <taxon>Poritiphilus</taxon>
    </lineage>
</organism>
<keyword evidence="1" id="KW-0812">Transmembrane</keyword>
<evidence type="ECO:0000256" key="1">
    <source>
        <dbReference type="SAM" id="Phobius"/>
    </source>
</evidence>
<reference evidence="2 3" key="1">
    <citation type="submission" date="2020-01" db="EMBL/GenBank/DDBJ databases">
        <title>Bacteria diversity of Porities sp.</title>
        <authorList>
            <person name="Wang G."/>
        </authorList>
    </citation>
    <scope>NUCLEOTIDE SEQUENCE [LARGE SCALE GENOMIC DNA]</scope>
    <source>
        <strain evidence="2 3">R33</strain>
    </source>
</reference>
<evidence type="ECO:0000313" key="2">
    <source>
        <dbReference type="EMBL" id="NAS13741.1"/>
    </source>
</evidence>
<keyword evidence="1" id="KW-0472">Membrane</keyword>
<evidence type="ECO:0000313" key="3">
    <source>
        <dbReference type="Proteomes" id="UP000475249"/>
    </source>
</evidence>
<name>A0A6L9EGB7_9FLAO</name>
<accession>A0A6L9EGB7</accession>
<proteinExistence type="predicted"/>
<gene>
    <name evidence="2" type="ORF">GTQ38_17135</name>
</gene>
<keyword evidence="1" id="KW-1133">Transmembrane helix</keyword>
<protein>
    <submittedName>
        <fullName evidence="2">Uncharacterized protein</fullName>
    </submittedName>
</protein>
<dbReference type="Proteomes" id="UP000475249">
    <property type="component" value="Unassembled WGS sequence"/>
</dbReference>
<dbReference type="AlphaFoldDB" id="A0A6L9EGB7"/>